<protein>
    <recommendedName>
        <fullName evidence="5">DUF4408 domain-containing protein</fullName>
    </recommendedName>
</protein>
<organism evidence="3 4">
    <name type="scientific">Eragrostis curvula</name>
    <name type="common">weeping love grass</name>
    <dbReference type="NCBI Taxonomy" id="38414"/>
    <lineage>
        <taxon>Eukaryota</taxon>
        <taxon>Viridiplantae</taxon>
        <taxon>Streptophyta</taxon>
        <taxon>Embryophyta</taxon>
        <taxon>Tracheophyta</taxon>
        <taxon>Spermatophyta</taxon>
        <taxon>Magnoliopsida</taxon>
        <taxon>Liliopsida</taxon>
        <taxon>Poales</taxon>
        <taxon>Poaceae</taxon>
        <taxon>PACMAD clade</taxon>
        <taxon>Chloridoideae</taxon>
        <taxon>Eragrostideae</taxon>
        <taxon>Eragrostidinae</taxon>
        <taxon>Eragrostis</taxon>
    </lineage>
</organism>
<feature type="transmembrane region" description="Helical" evidence="2">
    <location>
        <begin position="34"/>
        <end position="58"/>
    </location>
</feature>
<dbReference type="Proteomes" id="UP000324897">
    <property type="component" value="Unassembled WGS sequence"/>
</dbReference>
<gene>
    <name evidence="3" type="ORF">EJB05_54943</name>
</gene>
<dbReference type="OrthoDB" id="823920at2759"/>
<feature type="compositionally biased region" description="Basic and acidic residues" evidence="1">
    <location>
        <begin position="138"/>
        <end position="151"/>
    </location>
</feature>
<sequence>MFTYASERTYFIQRKDTHRLSQVVAMVELCWWPLPAWICPGVALFVFFNVLVGAVAVLSREQQPGGCGPASRRRLCRSASSMVLDRLRSFSMFPIHPTAECYYHTLRQTDEPPLPEPVAAEPQSAAAAAETAASMSETHTDEAEAEEKSASSDEDCEQDQQHHMPEKFSPPAPDAADDDATAGSERLGKKNPRKVAKRRARESCPDEDDEAEGKAELNARADLFIQQFREDLKLQRLNSIINYTRALRNGAGARTAVW</sequence>
<keyword evidence="2" id="KW-0472">Membrane</keyword>
<dbReference type="EMBL" id="RWGY01000688">
    <property type="protein sequence ID" value="TVT99682.1"/>
    <property type="molecule type" value="Genomic_DNA"/>
</dbReference>
<accession>A0A5J9SL98</accession>
<name>A0A5J9SL98_9POAL</name>
<reference evidence="3 4" key="1">
    <citation type="journal article" date="2019" name="Sci. Rep.">
        <title>A high-quality genome of Eragrostis curvula grass provides insights into Poaceae evolution and supports new strategies to enhance forage quality.</title>
        <authorList>
            <person name="Carballo J."/>
            <person name="Santos B.A.C.M."/>
            <person name="Zappacosta D."/>
            <person name="Garbus I."/>
            <person name="Selva J.P."/>
            <person name="Gallo C.A."/>
            <person name="Diaz A."/>
            <person name="Albertini E."/>
            <person name="Caccamo M."/>
            <person name="Echenique V."/>
        </authorList>
    </citation>
    <scope>NUCLEOTIDE SEQUENCE [LARGE SCALE GENOMIC DNA]</scope>
    <source>
        <strain evidence="4">cv. Victoria</strain>
        <tissue evidence="3">Leaf</tissue>
    </source>
</reference>
<feature type="region of interest" description="Disordered" evidence="1">
    <location>
        <begin position="108"/>
        <end position="213"/>
    </location>
</feature>
<dbReference type="Gramene" id="TVT99682">
    <property type="protein sequence ID" value="TVT99682"/>
    <property type="gene ID" value="EJB05_54943"/>
</dbReference>
<dbReference type="Pfam" id="PF05553">
    <property type="entry name" value="DUF761"/>
    <property type="match status" value="1"/>
</dbReference>
<dbReference type="PANTHER" id="PTHR33098:SF2">
    <property type="entry name" value="OS08G0402500 PROTEIN"/>
    <property type="match status" value="1"/>
</dbReference>
<proteinExistence type="predicted"/>
<evidence type="ECO:0000256" key="1">
    <source>
        <dbReference type="SAM" id="MobiDB-lite"/>
    </source>
</evidence>
<keyword evidence="2" id="KW-1133">Transmembrane helix</keyword>
<evidence type="ECO:0008006" key="5">
    <source>
        <dbReference type="Google" id="ProtNLM"/>
    </source>
</evidence>
<evidence type="ECO:0000313" key="3">
    <source>
        <dbReference type="EMBL" id="TVT99682.1"/>
    </source>
</evidence>
<evidence type="ECO:0000256" key="2">
    <source>
        <dbReference type="SAM" id="Phobius"/>
    </source>
</evidence>
<dbReference type="AlphaFoldDB" id="A0A5J9SL98"/>
<comment type="caution">
    <text evidence="3">The sequence shown here is derived from an EMBL/GenBank/DDBJ whole genome shotgun (WGS) entry which is preliminary data.</text>
</comment>
<keyword evidence="4" id="KW-1185">Reference proteome</keyword>
<feature type="compositionally biased region" description="Basic residues" evidence="1">
    <location>
        <begin position="189"/>
        <end position="200"/>
    </location>
</feature>
<evidence type="ECO:0000313" key="4">
    <source>
        <dbReference type="Proteomes" id="UP000324897"/>
    </source>
</evidence>
<dbReference type="PANTHER" id="PTHR33098">
    <property type="entry name" value="COTTON FIBER (DUF761)"/>
    <property type="match status" value="1"/>
</dbReference>
<keyword evidence="2" id="KW-0812">Transmembrane</keyword>
<feature type="non-terminal residue" evidence="3">
    <location>
        <position position="1"/>
    </location>
</feature>
<dbReference type="InterPro" id="IPR008480">
    <property type="entry name" value="DUF761_pln"/>
</dbReference>
<feature type="compositionally biased region" description="Low complexity" evidence="1">
    <location>
        <begin position="117"/>
        <end position="137"/>
    </location>
</feature>